<comment type="caution">
    <text evidence="2">The sequence shown here is derived from an EMBL/GenBank/DDBJ whole genome shotgun (WGS) entry which is preliminary data.</text>
</comment>
<evidence type="ECO:0000313" key="2">
    <source>
        <dbReference type="EMBL" id="MFC7605600.1"/>
    </source>
</evidence>
<dbReference type="RefSeq" id="WP_343965649.1">
    <property type="nucleotide sequence ID" value="NZ_BAAAGK010000034.1"/>
</dbReference>
<evidence type="ECO:0000313" key="3">
    <source>
        <dbReference type="Proteomes" id="UP001596514"/>
    </source>
</evidence>
<feature type="region of interest" description="Disordered" evidence="1">
    <location>
        <begin position="1"/>
        <end position="34"/>
    </location>
</feature>
<accession>A0ABW2TC26</accession>
<sequence>MPKSKKKSAARPQVRQVRQDTQTADGPSDDPPPKSLVEKILSGPRFILATALTVAIGAAIPKIVEISSERFLPEIHAVAKEDDTNINDWSQSTADAIDFKTARQLSGDGDVFNDPAIKARLVKTNLQGVKLIIEGSRTEAVRIVGMRARVLKVAPVVSGTLFQYGPQGGEKSLRVAFDLKSPNPIAREVLNSSFRGLRLGAYYFATQSELLKKGESKVFEITTVAGPHTYEWDIQIDLAAQGRTWSIYRPEKPFRVSGLSQRYVNKYEFNLGPNRWDRTKNK</sequence>
<gene>
    <name evidence="2" type="ORF">ACFQVD_36420</name>
</gene>
<proteinExistence type="predicted"/>
<keyword evidence="3" id="KW-1185">Reference proteome</keyword>
<evidence type="ECO:0008006" key="4">
    <source>
        <dbReference type="Google" id="ProtNLM"/>
    </source>
</evidence>
<dbReference type="Proteomes" id="UP001596514">
    <property type="component" value="Unassembled WGS sequence"/>
</dbReference>
<evidence type="ECO:0000256" key="1">
    <source>
        <dbReference type="SAM" id="MobiDB-lite"/>
    </source>
</evidence>
<organism evidence="2 3">
    <name type="scientific">Streptosporangium amethystogenes subsp. fukuiense</name>
    <dbReference type="NCBI Taxonomy" id="698418"/>
    <lineage>
        <taxon>Bacteria</taxon>
        <taxon>Bacillati</taxon>
        <taxon>Actinomycetota</taxon>
        <taxon>Actinomycetes</taxon>
        <taxon>Streptosporangiales</taxon>
        <taxon>Streptosporangiaceae</taxon>
        <taxon>Streptosporangium</taxon>
    </lineage>
</organism>
<dbReference type="EMBL" id="JBHTEE010000001">
    <property type="protein sequence ID" value="MFC7605600.1"/>
    <property type="molecule type" value="Genomic_DNA"/>
</dbReference>
<reference evidence="3" key="1">
    <citation type="journal article" date="2019" name="Int. J. Syst. Evol. Microbiol.">
        <title>The Global Catalogue of Microorganisms (GCM) 10K type strain sequencing project: providing services to taxonomists for standard genome sequencing and annotation.</title>
        <authorList>
            <consortium name="The Broad Institute Genomics Platform"/>
            <consortium name="The Broad Institute Genome Sequencing Center for Infectious Disease"/>
            <person name="Wu L."/>
            <person name="Ma J."/>
        </authorList>
    </citation>
    <scope>NUCLEOTIDE SEQUENCE [LARGE SCALE GENOMIC DNA]</scope>
    <source>
        <strain evidence="3">JCM 10083</strain>
    </source>
</reference>
<protein>
    <recommendedName>
        <fullName evidence="4">POTRA domain-containing protein</fullName>
    </recommendedName>
</protein>
<name>A0ABW2TC26_9ACTN</name>